<feature type="binding site" evidence="9">
    <location>
        <position position="179"/>
    </location>
    <ligand>
        <name>ATP</name>
        <dbReference type="ChEBI" id="CHEBI:30616"/>
    </ligand>
</feature>
<sequence length="662" mass="73358">MSCLIAPFEAEAWKDLPRPPSGGRFSCMFSWKDEDFAKRKEFWKRLKPSADLQEGLDSVQGSQRLTMPVATDNLASWIFRPEWIFEEASSGMAFVTGGGLSTVNVRRRVESRRVRAWRSGNGRRRAFFPSMATALEKGKALKERYILGEELGRGSTSVTFSAVDKASGHEVVVKALALKGLQSWKTLELFERESKALAALDHVSIPSYVDSFQEDTKDDRMFFLVQERASGKSLSTLMEEKWRATPTQVEDVLRQLLGVLDYLQTLSPPVIHRDIKPSNVMIDARNGIRLFLVDFGGVVEGSRGIDGKGSTMIGTFGYMAPEQFTGAATAATDLYGVGATMIYLLTGREPGELPRSRLRVDFRAEAEQRYLSSAILGRVIEVVDQLTEPAPEDRFSTAREALDTLRGAPQTARTQPAFWNQLMSQAKVEADLAVEVAVEAPPKGSKLIVERDEDRLAITVPSEGVTGKKLLLSRLCEMLAPLTRRGSAEWFVPSSCSSTVGTVSNGVFSLTWNGIVGAFTWSALTVGSLPAAAFSIPFWLVGGQLLRRTAKNVTEESIFCTDRKTRRVFVILRSFGGESIQMLETRQIQDIRVAVIQYVNGNPVYCLEIIEGVKTFQFGQGMKEGDLLFIQSQLCNFTGKGIPGRTRRPTPTDLKTYAEDEF</sequence>
<dbReference type="EC" id="2.7.11.1" evidence="1"/>
<keyword evidence="4 9" id="KW-0547">Nucleotide-binding</keyword>
<dbReference type="Pfam" id="PF00069">
    <property type="entry name" value="Pkinase"/>
    <property type="match status" value="1"/>
</dbReference>
<evidence type="ECO:0000259" key="11">
    <source>
        <dbReference type="PROSITE" id="PS50011"/>
    </source>
</evidence>
<evidence type="ECO:0000256" key="10">
    <source>
        <dbReference type="SAM" id="MobiDB-lite"/>
    </source>
</evidence>
<dbReference type="AlphaFoldDB" id="A0A7S2ZMU4"/>
<dbReference type="PANTHER" id="PTHR24363">
    <property type="entry name" value="SERINE/THREONINE PROTEIN KINASE"/>
    <property type="match status" value="1"/>
</dbReference>
<dbReference type="GO" id="GO:0004674">
    <property type="term" value="F:protein serine/threonine kinase activity"/>
    <property type="evidence" value="ECO:0007669"/>
    <property type="project" value="UniProtKB-KW"/>
</dbReference>
<evidence type="ECO:0000256" key="3">
    <source>
        <dbReference type="ARBA" id="ARBA00022679"/>
    </source>
</evidence>
<evidence type="ECO:0000256" key="9">
    <source>
        <dbReference type="PROSITE-ProRule" id="PRU10141"/>
    </source>
</evidence>
<dbReference type="PANTHER" id="PTHR24363:SF0">
    <property type="entry name" value="SERINE_THREONINE KINASE LIKE DOMAIN CONTAINING 1"/>
    <property type="match status" value="1"/>
</dbReference>
<dbReference type="EMBL" id="HBHW01015621">
    <property type="protein sequence ID" value="CAE0044017.1"/>
    <property type="molecule type" value="Transcribed_RNA"/>
</dbReference>
<keyword evidence="6 9" id="KW-0067">ATP-binding</keyword>
<dbReference type="SUPFAM" id="SSF56112">
    <property type="entry name" value="Protein kinase-like (PK-like)"/>
    <property type="match status" value="1"/>
</dbReference>
<dbReference type="PROSITE" id="PS00108">
    <property type="entry name" value="PROTEIN_KINASE_ST"/>
    <property type="match status" value="1"/>
</dbReference>
<organism evidence="12">
    <name type="scientific">Rhodosorus marinus</name>
    <dbReference type="NCBI Taxonomy" id="101924"/>
    <lineage>
        <taxon>Eukaryota</taxon>
        <taxon>Rhodophyta</taxon>
        <taxon>Stylonematophyceae</taxon>
        <taxon>Stylonematales</taxon>
        <taxon>Stylonemataceae</taxon>
        <taxon>Rhodosorus</taxon>
    </lineage>
</organism>
<evidence type="ECO:0000256" key="7">
    <source>
        <dbReference type="ARBA" id="ARBA00047899"/>
    </source>
</evidence>
<evidence type="ECO:0000256" key="2">
    <source>
        <dbReference type="ARBA" id="ARBA00022527"/>
    </source>
</evidence>
<dbReference type="GO" id="GO:0005524">
    <property type="term" value="F:ATP binding"/>
    <property type="evidence" value="ECO:0007669"/>
    <property type="project" value="UniProtKB-UniRule"/>
</dbReference>
<feature type="domain" description="Protein kinase" evidence="11">
    <location>
        <begin position="145"/>
        <end position="418"/>
    </location>
</feature>
<evidence type="ECO:0000256" key="6">
    <source>
        <dbReference type="ARBA" id="ARBA00022840"/>
    </source>
</evidence>
<keyword evidence="5" id="KW-0418">Kinase</keyword>
<evidence type="ECO:0000256" key="4">
    <source>
        <dbReference type="ARBA" id="ARBA00022741"/>
    </source>
</evidence>
<keyword evidence="3" id="KW-0808">Transferase</keyword>
<dbReference type="Gene3D" id="1.10.510.10">
    <property type="entry name" value="Transferase(Phosphotransferase) domain 1"/>
    <property type="match status" value="1"/>
</dbReference>
<dbReference type="InterPro" id="IPR000719">
    <property type="entry name" value="Prot_kinase_dom"/>
</dbReference>
<dbReference type="PROSITE" id="PS50011">
    <property type="entry name" value="PROTEIN_KINASE_DOM"/>
    <property type="match status" value="1"/>
</dbReference>
<evidence type="ECO:0000256" key="1">
    <source>
        <dbReference type="ARBA" id="ARBA00012513"/>
    </source>
</evidence>
<comment type="catalytic activity">
    <reaction evidence="7">
        <text>L-threonyl-[protein] + ATP = O-phospho-L-threonyl-[protein] + ADP + H(+)</text>
        <dbReference type="Rhea" id="RHEA:46608"/>
        <dbReference type="Rhea" id="RHEA-COMP:11060"/>
        <dbReference type="Rhea" id="RHEA-COMP:11605"/>
        <dbReference type="ChEBI" id="CHEBI:15378"/>
        <dbReference type="ChEBI" id="CHEBI:30013"/>
        <dbReference type="ChEBI" id="CHEBI:30616"/>
        <dbReference type="ChEBI" id="CHEBI:61977"/>
        <dbReference type="ChEBI" id="CHEBI:456216"/>
        <dbReference type="EC" id="2.7.11.1"/>
    </reaction>
</comment>
<comment type="catalytic activity">
    <reaction evidence="8">
        <text>L-seryl-[protein] + ATP = O-phospho-L-seryl-[protein] + ADP + H(+)</text>
        <dbReference type="Rhea" id="RHEA:17989"/>
        <dbReference type="Rhea" id="RHEA-COMP:9863"/>
        <dbReference type="Rhea" id="RHEA-COMP:11604"/>
        <dbReference type="ChEBI" id="CHEBI:15378"/>
        <dbReference type="ChEBI" id="CHEBI:29999"/>
        <dbReference type="ChEBI" id="CHEBI:30616"/>
        <dbReference type="ChEBI" id="CHEBI:83421"/>
        <dbReference type="ChEBI" id="CHEBI:456216"/>
        <dbReference type="EC" id="2.7.11.1"/>
    </reaction>
</comment>
<keyword evidence="2" id="KW-0723">Serine/threonine-protein kinase</keyword>
<dbReference type="PROSITE" id="PS00107">
    <property type="entry name" value="PROTEIN_KINASE_ATP"/>
    <property type="match status" value="1"/>
</dbReference>
<gene>
    <name evidence="12" type="ORF">RMAR00112_LOCUS11992</name>
</gene>
<dbReference type="Gene3D" id="3.30.200.20">
    <property type="entry name" value="Phosphorylase Kinase, domain 1"/>
    <property type="match status" value="1"/>
</dbReference>
<accession>A0A7S2ZMU4</accession>
<dbReference type="InterPro" id="IPR011009">
    <property type="entry name" value="Kinase-like_dom_sf"/>
</dbReference>
<protein>
    <recommendedName>
        <fullName evidence="1">non-specific serine/threonine protein kinase</fullName>
        <ecNumber evidence="1">2.7.11.1</ecNumber>
    </recommendedName>
</protein>
<name>A0A7S2ZMU4_9RHOD</name>
<dbReference type="InterPro" id="IPR017441">
    <property type="entry name" value="Protein_kinase_ATP_BS"/>
</dbReference>
<feature type="region of interest" description="Disordered" evidence="10">
    <location>
        <begin position="641"/>
        <end position="662"/>
    </location>
</feature>
<proteinExistence type="predicted"/>
<reference evidence="12" key="1">
    <citation type="submission" date="2021-01" db="EMBL/GenBank/DDBJ databases">
        <authorList>
            <person name="Corre E."/>
            <person name="Pelletier E."/>
            <person name="Niang G."/>
            <person name="Scheremetjew M."/>
            <person name="Finn R."/>
            <person name="Kale V."/>
            <person name="Holt S."/>
            <person name="Cochrane G."/>
            <person name="Meng A."/>
            <person name="Brown T."/>
            <person name="Cohen L."/>
        </authorList>
    </citation>
    <scope>NUCLEOTIDE SEQUENCE</scope>
    <source>
        <strain evidence="12">CCMP 769</strain>
    </source>
</reference>
<dbReference type="InterPro" id="IPR008271">
    <property type="entry name" value="Ser/Thr_kinase_AS"/>
</dbReference>
<dbReference type="CDD" id="cd14014">
    <property type="entry name" value="STKc_PknB_like"/>
    <property type="match status" value="1"/>
</dbReference>
<dbReference type="SMART" id="SM00220">
    <property type="entry name" value="S_TKc"/>
    <property type="match status" value="1"/>
</dbReference>
<evidence type="ECO:0000313" key="12">
    <source>
        <dbReference type="EMBL" id="CAE0044017.1"/>
    </source>
</evidence>
<evidence type="ECO:0000256" key="5">
    <source>
        <dbReference type="ARBA" id="ARBA00022777"/>
    </source>
</evidence>
<evidence type="ECO:0000256" key="8">
    <source>
        <dbReference type="ARBA" id="ARBA00048679"/>
    </source>
</evidence>